<feature type="signal peptide" evidence="6">
    <location>
        <begin position="1"/>
        <end position="31"/>
    </location>
</feature>
<evidence type="ECO:0000313" key="10">
    <source>
        <dbReference type="Proteomes" id="UP000198891"/>
    </source>
</evidence>
<gene>
    <name evidence="9" type="ORF">SAMN05216554_0846</name>
</gene>
<feature type="compositionally biased region" description="Polar residues" evidence="4">
    <location>
        <begin position="418"/>
        <end position="437"/>
    </location>
</feature>
<evidence type="ECO:0000256" key="3">
    <source>
        <dbReference type="ARBA" id="ARBA00022729"/>
    </source>
</evidence>
<feature type="domain" description="DUF5979" evidence="8">
    <location>
        <begin position="1288"/>
        <end position="1405"/>
    </location>
</feature>
<keyword evidence="2" id="KW-0964">Secreted</keyword>
<organism evidence="9 10">
    <name type="scientific">Herbiconiux ginsengi</name>
    <dbReference type="NCBI Taxonomy" id="381665"/>
    <lineage>
        <taxon>Bacteria</taxon>
        <taxon>Bacillati</taxon>
        <taxon>Actinomycetota</taxon>
        <taxon>Actinomycetes</taxon>
        <taxon>Micrococcales</taxon>
        <taxon>Microbacteriaceae</taxon>
        <taxon>Herbiconiux</taxon>
    </lineage>
</organism>
<dbReference type="EMBL" id="FNPZ01000001">
    <property type="protein sequence ID" value="SDY59876.1"/>
    <property type="molecule type" value="Genomic_DNA"/>
</dbReference>
<evidence type="ECO:0000313" key="9">
    <source>
        <dbReference type="EMBL" id="SDY59876.1"/>
    </source>
</evidence>
<dbReference type="STRING" id="381665.SAMN05216554_0846"/>
<dbReference type="GO" id="GO:0005576">
    <property type="term" value="C:extracellular region"/>
    <property type="evidence" value="ECO:0007669"/>
    <property type="project" value="UniProtKB-SubCell"/>
</dbReference>
<evidence type="ECO:0000256" key="2">
    <source>
        <dbReference type="ARBA" id="ARBA00022525"/>
    </source>
</evidence>
<evidence type="ECO:0000256" key="5">
    <source>
        <dbReference type="SAM" id="Phobius"/>
    </source>
</evidence>
<evidence type="ECO:0000259" key="7">
    <source>
        <dbReference type="Pfam" id="PF17210"/>
    </source>
</evidence>
<reference evidence="9 10" key="1">
    <citation type="submission" date="2016-10" db="EMBL/GenBank/DDBJ databases">
        <authorList>
            <person name="de Groot N.N."/>
        </authorList>
    </citation>
    <scope>NUCLEOTIDE SEQUENCE [LARGE SCALE GENOMIC DNA]</scope>
    <source>
        <strain evidence="9 10">CGMCC 4.3491</strain>
    </source>
</reference>
<dbReference type="InterPro" id="IPR051417">
    <property type="entry name" value="SDr/BOS_complex"/>
</dbReference>
<dbReference type="PANTHER" id="PTHR23303:SF15">
    <property type="entry name" value="COLOSSIN-A"/>
    <property type="match status" value="1"/>
</dbReference>
<dbReference type="PANTHER" id="PTHR23303">
    <property type="entry name" value="CARBOXYPEPTIDASE REGULATORY REGION-CONTAINING"/>
    <property type="match status" value="1"/>
</dbReference>
<keyword evidence="10" id="KW-1185">Reference proteome</keyword>
<name>A0A1H3L6G5_9MICO</name>
<sequence>MTSRPQLHRTPRFVAVTAAILGLAASSLVVAAPAGAAGETLSVTLNQTTGTAAFDGDDAAGHDSSATNDIIRTNDTITYSVGIRYEGGDQTAPHLTFSLPQGEELVSLPPFCLAGSTLTPATLPDPVVPTTMTSWTSLPSQSVDCVVAPQNQGTSLNYDFLSKVRPEVPNGTVLGPVTVSATSDQVTTPATSEPVQHTVSAAADFDVSKRLASASDTDGPFFQYYSACSFDSTRSCVVMDFPLTIDGPSGGKGVTPLASPITVTEDLSPDAFFGPGTTSSAAWLAAGAGALDKYAPRLAFCNGGVANLHGALPNPSGGSETNVNSVRNNGTATCQQTSLGTPVDIVFTDTDTTAFTVPTKSQDGLALPADMGLVVSTTVRLELPLEAVTDLGSTVDGVSNLNWRNTYTNVVATDIAGNPNQGEDPSNNTRAGNTNVRSSGTFDKLFSGVTGEAGNTLTTAEGAQPSGYSAYQFEGPPGSSTAHDGNTVVLPGQTVLSNLYSTQNIPVNTGTQFSASKIVCDVWDDTKLGLPATFAYAGSTNTVVQIPSNGAPVWVSGYHHNNSTYNADTSMLPNLTIQYGSTPTPGSGADSDCSTGTWYDSAAAVPGATLVNGLWQGVNRVRVSFSTTASNTDQQVEVNTSIALTVLATAGAQGTILPNWASIIEAKGVKSRDAVLADPEATNSVSSYAPETNNGGLGDRLIVGQAVARIKKFVKNPDSGDYTDTAVPQYSAGSAIDYRLNPSLTASSSATGSFADVTVEDCLPGYQSFVSSTRESGAPITPVVTQLGSPAGAGITCAADETYVKWDLGQNEINAPIDPILYTVEVLATVRNGVYTNTTLVTSSGDPSPVSARTDTAQVQIVVPTGIKIAKSVDKSTVEVTPAGAVTPRGFTWTIDFANIDSPQNVSDVDVIDVLPANGLGGTHFTGTLALDAVTPTGATTGITTLYTADPSAVLQVDPSDPTNGSAGTTVWCDAPTGGSVVSGAGTSADCPTSLAQVTGLRFLRAGAFTPDDQLTIAVSMSPSGNSAADVYENRTSGRVVGVTQPVGPAVRAVTVVASSLGDVVWNDLNSNGIQDAGEPGVANVPVALTGTDVDGNAVSATTTTDANGNYLFADLASGTYVVTFDPAWVAAHNFAFTLEAQGTDGQTDSNANVTTGATGDIVLGIDENRVDIDAGLVQLVGGLVIVKDLTGAGVANAAGPFEFSIECSYLDQSVYSGTVSLERTGDDTTLRSDRIGGIPVGASCVVTETDSGGADTTPAPVTVTIVTNSDDNTVIAGIVNEFSAGTISVAKVLDGTAATDPVVTAKTFTILVTCQIAVDGEADPVTLFSGDLSIKGGQNLTLVDGNDAPVLLPLGTVCFGVETDDGGAAKAVVDHDSFENGVVVTSGTPETLQELQLTATNTFDLTPPTPTPSTGSPVAEGGPAVLGNTGLAIGGTITLIGLLIAGGLALLLIRRRRSSEQQ</sequence>
<dbReference type="RefSeq" id="WP_139256604.1">
    <property type="nucleotide sequence ID" value="NZ_FNPZ01000001.1"/>
</dbReference>
<protein>
    <submittedName>
        <fullName evidence="9">Cna protein B-type domain-containing protein</fullName>
    </submittedName>
</protein>
<dbReference type="OrthoDB" id="134475at2"/>
<feature type="chain" id="PRO_5038375293" evidence="6">
    <location>
        <begin position="32"/>
        <end position="1463"/>
    </location>
</feature>
<feature type="transmembrane region" description="Helical" evidence="5">
    <location>
        <begin position="1432"/>
        <end position="1454"/>
    </location>
</feature>
<dbReference type="GO" id="GO:0005975">
    <property type="term" value="P:carbohydrate metabolic process"/>
    <property type="evidence" value="ECO:0007669"/>
    <property type="project" value="UniProtKB-ARBA"/>
</dbReference>
<proteinExistence type="predicted"/>
<evidence type="ECO:0000256" key="6">
    <source>
        <dbReference type="SAM" id="SignalP"/>
    </source>
</evidence>
<dbReference type="Proteomes" id="UP000198891">
    <property type="component" value="Unassembled WGS sequence"/>
</dbReference>
<evidence type="ECO:0000256" key="1">
    <source>
        <dbReference type="ARBA" id="ARBA00004613"/>
    </source>
</evidence>
<keyword evidence="5" id="KW-1133">Transmembrane helix</keyword>
<keyword evidence="3 6" id="KW-0732">Signal</keyword>
<dbReference type="InterPro" id="IPR033764">
    <property type="entry name" value="Sdr_B"/>
</dbReference>
<feature type="region of interest" description="Disordered" evidence="4">
    <location>
        <begin position="414"/>
        <end position="437"/>
    </location>
</feature>
<dbReference type="Pfam" id="PF17210">
    <property type="entry name" value="SdrD_B"/>
    <property type="match status" value="1"/>
</dbReference>
<dbReference type="InterPro" id="IPR013783">
    <property type="entry name" value="Ig-like_fold"/>
</dbReference>
<keyword evidence="5" id="KW-0812">Transmembrane</keyword>
<keyword evidence="5" id="KW-0472">Membrane</keyword>
<dbReference type="SUPFAM" id="SSF117074">
    <property type="entry name" value="Hypothetical protein PA1324"/>
    <property type="match status" value="1"/>
</dbReference>
<comment type="subcellular location">
    <subcellularLocation>
        <location evidence="1">Secreted</location>
    </subcellularLocation>
</comment>
<dbReference type="InterPro" id="IPR046022">
    <property type="entry name" value="DUF5979"/>
</dbReference>
<accession>A0A1H3L6G5</accession>
<evidence type="ECO:0000256" key="4">
    <source>
        <dbReference type="SAM" id="MobiDB-lite"/>
    </source>
</evidence>
<feature type="domain" description="DUF5979" evidence="8">
    <location>
        <begin position="1185"/>
        <end position="1282"/>
    </location>
</feature>
<evidence type="ECO:0000259" key="8">
    <source>
        <dbReference type="Pfam" id="PF19407"/>
    </source>
</evidence>
<dbReference type="Gene3D" id="2.60.40.10">
    <property type="entry name" value="Immunoglobulins"/>
    <property type="match status" value="1"/>
</dbReference>
<feature type="domain" description="SD-repeat containing protein B" evidence="7">
    <location>
        <begin position="1060"/>
        <end position="1177"/>
    </location>
</feature>
<dbReference type="Pfam" id="PF19407">
    <property type="entry name" value="DUF5979"/>
    <property type="match status" value="2"/>
</dbReference>